<name>A0ABD5XW25_9EURY</name>
<comment type="caution">
    <text evidence="2">The sequence shown here is derived from an EMBL/GenBank/DDBJ whole genome shotgun (WGS) entry which is preliminary data.</text>
</comment>
<protein>
    <submittedName>
        <fullName evidence="2">Uncharacterized protein</fullName>
    </submittedName>
</protein>
<accession>A0ABD5XW25</accession>
<evidence type="ECO:0000313" key="3">
    <source>
        <dbReference type="Proteomes" id="UP001596368"/>
    </source>
</evidence>
<reference evidence="2 3" key="1">
    <citation type="journal article" date="2019" name="Int. J. Syst. Evol. Microbiol.">
        <title>The Global Catalogue of Microorganisms (GCM) 10K type strain sequencing project: providing services to taxonomists for standard genome sequencing and annotation.</title>
        <authorList>
            <consortium name="The Broad Institute Genomics Platform"/>
            <consortium name="The Broad Institute Genome Sequencing Center for Infectious Disease"/>
            <person name="Wu L."/>
            <person name="Ma J."/>
        </authorList>
    </citation>
    <scope>NUCLEOTIDE SEQUENCE [LARGE SCALE GENOMIC DNA]</scope>
    <source>
        <strain evidence="2 3">DT92</strain>
    </source>
</reference>
<dbReference type="Proteomes" id="UP001596368">
    <property type="component" value="Unassembled WGS sequence"/>
</dbReference>
<keyword evidence="3" id="KW-1185">Reference proteome</keyword>
<dbReference type="AlphaFoldDB" id="A0ABD5XW25"/>
<dbReference type="EMBL" id="JBHSZG010000008">
    <property type="protein sequence ID" value="MFC7137854.1"/>
    <property type="molecule type" value="Genomic_DNA"/>
</dbReference>
<evidence type="ECO:0000313" key="2">
    <source>
        <dbReference type="EMBL" id="MFC7137854.1"/>
    </source>
</evidence>
<gene>
    <name evidence="2" type="ORF">ACFQRB_18245</name>
</gene>
<sequence>MRTAAASAPGSTTTVAGSHATHAWSSTVAAAGAVSASANPTSG</sequence>
<feature type="region of interest" description="Disordered" evidence="1">
    <location>
        <begin position="1"/>
        <end position="20"/>
    </location>
</feature>
<organism evidence="2 3">
    <name type="scientific">Halobaculum litoreum</name>
    <dbReference type="NCBI Taxonomy" id="3031998"/>
    <lineage>
        <taxon>Archaea</taxon>
        <taxon>Methanobacteriati</taxon>
        <taxon>Methanobacteriota</taxon>
        <taxon>Stenosarchaea group</taxon>
        <taxon>Halobacteria</taxon>
        <taxon>Halobacteriales</taxon>
        <taxon>Haloferacaceae</taxon>
        <taxon>Halobaculum</taxon>
    </lineage>
</organism>
<evidence type="ECO:0000256" key="1">
    <source>
        <dbReference type="SAM" id="MobiDB-lite"/>
    </source>
</evidence>
<proteinExistence type="predicted"/>